<dbReference type="EMBL" id="MG545917">
    <property type="protein sequence ID" value="AUG87702.1"/>
    <property type="molecule type" value="Genomic_DNA"/>
</dbReference>
<sequence length="41" mass="4845">MQRSTAWKASRLRRVLSSHLLNKLKESTKDSKELTKLYINI</sequence>
<reference evidence="1 2" key="1">
    <citation type="submission" date="2017-11" db="EMBL/GenBank/DDBJ databases">
        <authorList>
            <person name="Han C.G."/>
        </authorList>
    </citation>
    <scope>NUCLEOTIDE SEQUENCE [LARGE SCALE GENOMIC DNA]</scope>
</reference>
<keyword evidence="2" id="KW-1185">Reference proteome</keyword>
<evidence type="ECO:0000313" key="1">
    <source>
        <dbReference type="EMBL" id="AUG87702.1"/>
    </source>
</evidence>
<protein>
    <submittedName>
        <fullName evidence="1">Uncharacterized protein</fullName>
    </submittedName>
</protein>
<evidence type="ECO:0000313" key="2">
    <source>
        <dbReference type="Proteomes" id="UP000241061"/>
    </source>
</evidence>
<dbReference type="Proteomes" id="UP000241061">
    <property type="component" value="Segment"/>
</dbReference>
<accession>A0A2H5BN00</accession>
<dbReference type="GeneID" id="54987060"/>
<name>A0A2H5BN00_9CAUD</name>
<proteinExistence type="predicted"/>
<dbReference type="RefSeq" id="YP_009796669.1">
    <property type="nucleotide sequence ID" value="NC_047903.1"/>
</dbReference>
<organism evidence="1 2">
    <name type="scientific">Vibrio phage VEN</name>
    <dbReference type="NCBI Taxonomy" id="2059879"/>
    <lineage>
        <taxon>Viruses</taxon>
        <taxon>Duplodnaviria</taxon>
        <taxon>Heunggongvirae</taxon>
        <taxon>Uroviricota</taxon>
        <taxon>Caudoviricetes</taxon>
        <taxon>Autographivirales</taxon>
        <taxon>Autosignataviridae</taxon>
        <taxon>Colwellvirinae</taxon>
        <taxon>Trungvirus</taxon>
        <taxon>Trungvirus VEN</taxon>
    </lineage>
</organism>
<dbReference type="KEGG" id="vg:54987060"/>